<sequence>MEVIRSQVSQDRYGFKRRIVRHRASYFLLLIFGGADVGLWPE</sequence>
<feature type="transmembrane region" description="Helical" evidence="1">
    <location>
        <begin position="24"/>
        <end position="41"/>
    </location>
</feature>
<keyword evidence="1" id="KW-0812">Transmembrane</keyword>
<evidence type="ECO:0000256" key="1">
    <source>
        <dbReference type="SAM" id="Phobius"/>
    </source>
</evidence>
<accession>A0A6C0IZD8</accession>
<proteinExistence type="predicted"/>
<keyword evidence="1" id="KW-1133">Transmembrane helix</keyword>
<dbReference type="EMBL" id="MN740285">
    <property type="protein sequence ID" value="QHT97949.1"/>
    <property type="molecule type" value="Genomic_DNA"/>
</dbReference>
<reference evidence="2" key="1">
    <citation type="journal article" date="2020" name="Nature">
        <title>Giant virus diversity and host interactions through global metagenomics.</title>
        <authorList>
            <person name="Schulz F."/>
            <person name="Roux S."/>
            <person name="Paez-Espino D."/>
            <person name="Jungbluth S."/>
            <person name="Walsh D.A."/>
            <person name="Denef V.J."/>
            <person name="McMahon K.D."/>
            <person name="Konstantinidis K.T."/>
            <person name="Eloe-Fadrosh E.A."/>
            <person name="Kyrpides N.C."/>
            <person name="Woyke T."/>
        </authorList>
    </citation>
    <scope>NUCLEOTIDE SEQUENCE</scope>
    <source>
        <strain evidence="2">GVMAG-M-3300025572-1</strain>
    </source>
</reference>
<evidence type="ECO:0000313" key="2">
    <source>
        <dbReference type="EMBL" id="QHT97949.1"/>
    </source>
</evidence>
<dbReference type="AlphaFoldDB" id="A0A6C0IZD8"/>
<keyword evidence="1" id="KW-0472">Membrane</keyword>
<protein>
    <submittedName>
        <fullName evidence="2">Uncharacterized protein</fullName>
    </submittedName>
</protein>
<name>A0A6C0IZD8_9ZZZZ</name>
<organism evidence="2">
    <name type="scientific">viral metagenome</name>
    <dbReference type="NCBI Taxonomy" id="1070528"/>
    <lineage>
        <taxon>unclassified sequences</taxon>
        <taxon>metagenomes</taxon>
        <taxon>organismal metagenomes</taxon>
    </lineage>
</organism>